<dbReference type="KEGG" id="eff:skT53_16670"/>
<dbReference type="EMBL" id="AP023366">
    <property type="protein sequence ID" value="BCJ86682.1"/>
    <property type="molecule type" value="Genomic_DNA"/>
</dbReference>
<dbReference type="Gene3D" id="2.30.30.340">
    <property type="entry name" value="Hypothetical protein YfhH like domains"/>
    <property type="match status" value="1"/>
</dbReference>
<accession>A0A7I8DBF2</accession>
<dbReference type="RefSeq" id="WP_200760661.1">
    <property type="nucleotide sequence ID" value="NZ_AP023366.1"/>
</dbReference>
<dbReference type="AlphaFoldDB" id="A0A7I8DBF2"/>
<dbReference type="Proteomes" id="UP000593802">
    <property type="component" value="Chromosome"/>
</dbReference>
<dbReference type="InterPro" id="IPR036289">
    <property type="entry name" value="YfhH"/>
</dbReference>
<proteinExistence type="predicted"/>
<dbReference type="InterPro" id="IPR014938">
    <property type="entry name" value="YfhH-like"/>
</dbReference>
<name>A0A7I8DBF2_9BACL</name>
<feature type="coiled-coil region" evidence="1">
    <location>
        <begin position="5"/>
        <end position="32"/>
    </location>
</feature>
<keyword evidence="1" id="KW-0175">Coiled coil</keyword>
<evidence type="ECO:0000313" key="2">
    <source>
        <dbReference type="EMBL" id="BCJ86682.1"/>
    </source>
</evidence>
<keyword evidence="3" id="KW-1185">Reference proteome</keyword>
<dbReference type="Gene3D" id="1.10.287.880">
    <property type="entry name" value="Hypothetical protein YfhH domain"/>
    <property type="match status" value="1"/>
</dbReference>
<organism evidence="2 3">
    <name type="scientific">Effusibacillus dendaii</name>
    <dbReference type="NCBI Taxonomy" id="2743772"/>
    <lineage>
        <taxon>Bacteria</taxon>
        <taxon>Bacillati</taxon>
        <taxon>Bacillota</taxon>
        <taxon>Bacilli</taxon>
        <taxon>Bacillales</taxon>
        <taxon>Alicyclobacillaceae</taxon>
        <taxon>Effusibacillus</taxon>
    </lineage>
</organism>
<dbReference type="SUPFAM" id="SSF101697">
    <property type="entry name" value="Hypothetical protein YfhH"/>
    <property type="match status" value="1"/>
</dbReference>
<evidence type="ECO:0000256" key="1">
    <source>
        <dbReference type="SAM" id="Coils"/>
    </source>
</evidence>
<sequence>MASGKMLSQMTVEELKEEMDRLKERGQQLFDEGDYSEAMVVRTRWYLAASYLMDAQSIEIGGQFFIEGEPGGVFTVSHIDGVMAHGRISNNPFPVAYPIAMLTKEPPV</sequence>
<protein>
    <submittedName>
        <fullName evidence="2">Uncharacterized protein</fullName>
    </submittedName>
</protein>
<evidence type="ECO:0000313" key="3">
    <source>
        <dbReference type="Proteomes" id="UP000593802"/>
    </source>
</evidence>
<gene>
    <name evidence="2" type="ORF">skT53_16670</name>
</gene>
<dbReference type="Pfam" id="PF08838">
    <property type="entry name" value="DUF1811"/>
    <property type="match status" value="1"/>
</dbReference>
<reference evidence="2 3" key="1">
    <citation type="submission" date="2020-08" db="EMBL/GenBank/DDBJ databases">
        <title>Complete Genome Sequence of Effusibacillus dendaii Strain skT53, Isolated from Farmland soil.</title>
        <authorList>
            <person name="Konishi T."/>
            <person name="Kawasaki H."/>
        </authorList>
    </citation>
    <scope>NUCLEOTIDE SEQUENCE [LARGE SCALE GENOMIC DNA]</scope>
    <source>
        <strain evidence="3">skT53</strain>
    </source>
</reference>